<dbReference type="KEGG" id="bco:Bcell_0035"/>
<dbReference type="SUPFAM" id="SSF53335">
    <property type="entry name" value="S-adenosyl-L-methionine-dependent methyltransferases"/>
    <property type="match status" value="1"/>
</dbReference>
<proteinExistence type="predicted"/>
<dbReference type="OrthoDB" id="9777257at2"/>
<dbReference type="AlphaFoldDB" id="E6TRN3"/>
<accession>E6TRN3</accession>
<dbReference type="RefSeq" id="WP_013486670.1">
    <property type="nucleotide sequence ID" value="NC_014829.1"/>
</dbReference>
<dbReference type="InterPro" id="IPR050210">
    <property type="entry name" value="tRNA_Adenine-N(6)_MTase"/>
</dbReference>
<dbReference type="Proteomes" id="UP000001401">
    <property type="component" value="Chromosome"/>
</dbReference>
<sequence>MERLDYMPGKQRYIYQRKDIFSFSMDAVLLGKFAKVPKEQGKVIDLCSGNGAIPLMLSVRTEAKIDAVEIQDILCSLAERSVSYNGLEEQINVINKNILHLQDEVEWGTYDLVTCNPPYFPVIALDRINNNEKVSYARHEIACNLEDVIRISSRLVKQTGRLAMVHRPERVVEIITLMTKYQLEPKRIQYVHPKKDREANMVLIEGSRAGKPGIKTLPPFIVYGDGKEFTEEFNKYYHEK</sequence>
<keyword evidence="2" id="KW-0808">Transferase</keyword>
<dbReference type="EMBL" id="CP002394">
    <property type="protein sequence ID" value="ADU28327.1"/>
    <property type="molecule type" value="Genomic_DNA"/>
</dbReference>
<evidence type="ECO:0000259" key="1">
    <source>
        <dbReference type="Pfam" id="PF05175"/>
    </source>
</evidence>
<dbReference type="HOGENOM" id="CLU_061983_3_0_9"/>
<protein>
    <submittedName>
        <fullName evidence="2">Methyltransferase small</fullName>
    </submittedName>
</protein>
<dbReference type="Gene3D" id="3.40.50.150">
    <property type="entry name" value="Vaccinia Virus protein VP39"/>
    <property type="match status" value="1"/>
</dbReference>
<dbReference type="InterPro" id="IPR029063">
    <property type="entry name" value="SAM-dependent_MTases_sf"/>
</dbReference>
<dbReference type="PANTHER" id="PTHR47739">
    <property type="entry name" value="TRNA1(VAL) (ADENINE(37)-N6)-METHYLTRANSFERASE"/>
    <property type="match status" value="1"/>
</dbReference>
<gene>
    <name evidence="2" type="ordered locus">Bcell_0035</name>
</gene>
<keyword evidence="2" id="KW-0489">Methyltransferase</keyword>
<name>E6TRN3_EVAC2</name>
<dbReference type="eggNOG" id="COG4123">
    <property type="taxonomic scope" value="Bacteria"/>
</dbReference>
<dbReference type="STRING" id="649639.Bcell_0035"/>
<evidence type="ECO:0000313" key="3">
    <source>
        <dbReference type="Proteomes" id="UP000001401"/>
    </source>
</evidence>
<dbReference type="PANTHER" id="PTHR47739:SF1">
    <property type="entry name" value="TRNA1(VAL) (ADENINE(37)-N6)-METHYLTRANSFERASE"/>
    <property type="match status" value="1"/>
</dbReference>
<dbReference type="CDD" id="cd02440">
    <property type="entry name" value="AdoMet_MTases"/>
    <property type="match status" value="1"/>
</dbReference>
<reference evidence="2 3" key="1">
    <citation type="submission" date="2010-12" db="EMBL/GenBank/DDBJ databases">
        <title>Complete sequence of Bacillus cellulosilyticus DSM 2522.</title>
        <authorList>
            <consortium name="US DOE Joint Genome Institute"/>
            <person name="Lucas S."/>
            <person name="Copeland A."/>
            <person name="Lapidus A."/>
            <person name="Cheng J.-F."/>
            <person name="Bruce D."/>
            <person name="Goodwin L."/>
            <person name="Pitluck S."/>
            <person name="Chertkov O."/>
            <person name="Detter J.C."/>
            <person name="Han C."/>
            <person name="Tapia R."/>
            <person name="Land M."/>
            <person name="Hauser L."/>
            <person name="Jeffries C."/>
            <person name="Kyrpides N."/>
            <person name="Ivanova N."/>
            <person name="Mikhailova N."/>
            <person name="Brumm P."/>
            <person name="Mead D."/>
            <person name="Woyke T."/>
        </authorList>
    </citation>
    <scope>NUCLEOTIDE SEQUENCE [LARGE SCALE GENOMIC DNA]</scope>
    <source>
        <strain evidence="3">ATCC 21833 / DSM 2522 / FERM P-1141 / JCM 9156 / N-4</strain>
    </source>
</reference>
<dbReference type="Pfam" id="PF05175">
    <property type="entry name" value="MTS"/>
    <property type="match status" value="1"/>
</dbReference>
<organism evidence="2 3">
    <name type="scientific">Evansella cellulosilytica (strain ATCC 21833 / DSM 2522 / FERM P-1141 / JCM 9156 / N-4)</name>
    <name type="common">Bacillus cellulosilyticus</name>
    <dbReference type="NCBI Taxonomy" id="649639"/>
    <lineage>
        <taxon>Bacteria</taxon>
        <taxon>Bacillati</taxon>
        <taxon>Bacillota</taxon>
        <taxon>Bacilli</taxon>
        <taxon>Bacillales</taxon>
        <taxon>Bacillaceae</taxon>
        <taxon>Evansella</taxon>
    </lineage>
</organism>
<dbReference type="GO" id="GO:0032259">
    <property type="term" value="P:methylation"/>
    <property type="evidence" value="ECO:0007669"/>
    <property type="project" value="UniProtKB-KW"/>
</dbReference>
<evidence type="ECO:0000313" key="2">
    <source>
        <dbReference type="EMBL" id="ADU28327.1"/>
    </source>
</evidence>
<dbReference type="GO" id="GO:0008168">
    <property type="term" value="F:methyltransferase activity"/>
    <property type="evidence" value="ECO:0007669"/>
    <property type="project" value="UniProtKB-KW"/>
</dbReference>
<feature type="domain" description="Methyltransferase small" evidence="1">
    <location>
        <begin position="28"/>
        <end position="119"/>
    </location>
</feature>
<dbReference type="InterPro" id="IPR007848">
    <property type="entry name" value="Small_mtfrase_dom"/>
</dbReference>
<keyword evidence="3" id="KW-1185">Reference proteome</keyword>